<dbReference type="Proteomes" id="UP000230956">
    <property type="component" value="Unassembled WGS sequence"/>
</dbReference>
<organism evidence="4 5">
    <name type="scientific">Candidatus Aquicultor secundus</name>
    <dbReference type="NCBI Taxonomy" id="1973895"/>
    <lineage>
        <taxon>Bacteria</taxon>
        <taxon>Bacillati</taxon>
        <taxon>Actinomycetota</taxon>
        <taxon>Candidatus Aquicultoria</taxon>
        <taxon>Candidatus Aquicultorales</taxon>
        <taxon>Candidatus Aquicultoraceae</taxon>
        <taxon>Candidatus Aquicultor</taxon>
    </lineage>
</organism>
<dbReference type="InterPro" id="IPR000906">
    <property type="entry name" value="ZU5_dom"/>
</dbReference>
<dbReference type="Gene3D" id="2.60.40.1220">
    <property type="match status" value="1"/>
</dbReference>
<feature type="chain" id="PRO_5014921909" description="ZU5 domain-containing protein" evidence="2">
    <location>
        <begin position="33"/>
        <end position="766"/>
    </location>
</feature>
<evidence type="ECO:0000313" key="4">
    <source>
        <dbReference type="EMBL" id="PIZ42026.1"/>
    </source>
</evidence>
<dbReference type="PROSITE" id="PS51145">
    <property type="entry name" value="ZU5"/>
    <property type="match status" value="1"/>
</dbReference>
<dbReference type="Gene3D" id="2.60.220.30">
    <property type="match status" value="1"/>
</dbReference>
<dbReference type="InterPro" id="IPR032812">
    <property type="entry name" value="SbsA_Ig"/>
</dbReference>
<comment type="caution">
    <text evidence="4">The sequence shown here is derived from an EMBL/GenBank/DDBJ whole genome shotgun (WGS) entry which is preliminary data.</text>
</comment>
<dbReference type="EMBL" id="PFNG01000032">
    <property type="protein sequence ID" value="PIZ42026.1"/>
    <property type="molecule type" value="Genomic_DNA"/>
</dbReference>
<feature type="signal peptide" evidence="2">
    <location>
        <begin position="1"/>
        <end position="32"/>
    </location>
</feature>
<protein>
    <recommendedName>
        <fullName evidence="3">ZU5 domain-containing protein</fullName>
    </recommendedName>
</protein>
<dbReference type="InterPro" id="IPR014756">
    <property type="entry name" value="Ig_E-set"/>
</dbReference>
<proteinExistence type="predicted"/>
<evidence type="ECO:0000259" key="3">
    <source>
        <dbReference type="PROSITE" id="PS51145"/>
    </source>
</evidence>
<dbReference type="RefSeq" id="WP_286679376.1">
    <property type="nucleotide sequence ID" value="NZ_MNXI01000146.1"/>
</dbReference>
<sequence>METKNVLSAPRLLILLAVLWLALSLSPTAANADQLILNGDFKSDLGNWRPQELTKGINISFDGAGFENGGGLGFTISGRRSRGESFAKQRITVPIQAGSTGKIEFVWRKNWTSILPLEQRIYINLIKPDNTSVTVWANRQVLNDNTWATESVDISQYLNQTGDYHISLGAAFENGNAREAVIYAWFDSVKLDIAMGLSSGPQTSFLNPTGANKLTGSIYPISGVAIDDAGVAKVELAIIRLYDKAWWNGTSWVKNEYWNNARVTSNAERSVSWVYPWPLPTSDGAHFKLLARSVDITANKESIPIENDVAVDNVGPVGNIFIEDAATYTNNQNVRVDIDIHGATDMRFSLDNGQTWTDWEKYAPTKTLILPKGDGMKIVNGQFKDDSGNSYVISDSITLDTVPPVTRHIFPAMNATKVLPDAGIGIVFYENMYPLSIKNDGTEQGSTFYLKQGSRWISASASYDEKAKSAKLVPRDRLESGTAYTVYLTTGIKDAAKNPLAANFSWSFTTEGSYQSSFKQTVGPAGGVVTDNNQTVSLEIPAGALSTETTIMLEELRGNDVPDVTGATRYSPVYRLDPLQMPLGSPATFRIKYKPDEVPDPTSLRLVSYDEKQKKWVPVQNTRIDLVNNQLVASLPYLAMVTVVAQSDPTGPSTAIIDPTGAVEVGGRTYAVYGLSADNAGIARVEVSIGRQSDKSYWTGNDWKTAETWVSAKIINGKGSPEASWRYIWILPEDRFTGYILRARAIDNAGNVESNPNIVGIKLTGN</sequence>
<accession>A0A2M7TAN4</accession>
<dbReference type="InterPro" id="IPR014755">
    <property type="entry name" value="Cu-Rt/internalin_Ig-like"/>
</dbReference>
<gene>
    <name evidence="4" type="ORF">COY37_01105</name>
</gene>
<reference evidence="5" key="1">
    <citation type="submission" date="2017-09" db="EMBL/GenBank/DDBJ databases">
        <title>Depth-based differentiation of microbial function through sediment-hosted aquifers and enrichment of novel symbionts in the deep terrestrial subsurface.</title>
        <authorList>
            <person name="Probst A.J."/>
            <person name="Ladd B."/>
            <person name="Jarett J.K."/>
            <person name="Geller-Mcgrath D.E."/>
            <person name="Sieber C.M.K."/>
            <person name="Emerson J.B."/>
            <person name="Anantharaman K."/>
            <person name="Thomas B.C."/>
            <person name="Malmstrom R."/>
            <person name="Stieglmeier M."/>
            <person name="Klingl A."/>
            <person name="Woyke T."/>
            <person name="Ryan C.M."/>
            <person name="Banfield J.F."/>
        </authorList>
    </citation>
    <scope>NUCLEOTIDE SEQUENCE [LARGE SCALE GENOMIC DNA]</scope>
</reference>
<evidence type="ECO:0000313" key="5">
    <source>
        <dbReference type="Proteomes" id="UP000230956"/>
    </source>
</evidence>
<dbReference type="AlphaFoldDB" id="A0A2M7TAN4"/>
<evidence type="ECO:0000256" key="1">
    <source>
        <dbReference type="ARBA" id="ARBA00022729"/>
    </source>
</evidence>
<name>A0A2M7TAN4_9ACTN</name>
<dbReference type="SUPFAM" id="SSF81296">
    <property type="entry name" value="E set domains"/>
    <property type="match status" value="1"/>
</dbReference>
<evidence type="ECO:0000256" key="2">
    <source>
        <dbReference type="SAM" id="SignalP"/>
    </source>
</evidence>
<keyword evidence="1 2" id="KW-0732">Signal</keyword>
<feature type="domain" description="ZU5" evidence="3">
    <location>
        <begin position="516"/>
        <end position="647"/>
    </location>
</feature>
<dbReference type="Pfam" id="PF13205">
    <property type="entry name" value="Big_5"/>
    <property type="match status" value="1"/>
</dbReference>